<reference evidence="2" key="1">
    <citation type="submission" date="2024-06" db="EMBL/GenBank/DDBJ databases">
        <title>Multi-omics analyses provide insights into the biosynthesis of the anticancer antibiotic pleurotin in Hohenbuehelia grisea.</title>
        <authorList>
            <person name="Weaver J.A."/>
            <person name="Alberti F."/>
        </authorList>
    </citation>
    <scope>NUCLEOTIDE SEQUENCE [LARGE SCALE GENOMIC DNA]</scope>
    <source>
        <strain evidence="2">T-177</strain>
    </source>
</reference>
<dbReference type="EMBL" id="JASNQZ010000005">
    <property type="protein sequence ID" value="KAL0957615.1"/>
    <property type="molecule type" value="Genomic_DNA"/>
</dbReference>
<comment type="caution">
    <text evidence="1">The sequence shown here is derived from an EMBL/GenBank/DDBJ whole genome shotgun (WGS) entry which is preliminary data.</text>
</comment>
<proteinExistence type="predicted"/>
<name>A0ABR3JQ96_9AGAR</name>
<sequence length="123" mass="13451">MSTDNGPRPPDNGRPFWALSVCRMIHDIVRAGMKHGAMRERASNTNPMTACHINVARKPPSTPSSLLTPPSRLRHKTLSRALRATCLASSTTFPTPSFACHALARARLVGYLSTVSRKAKRCV</sequence>
<protein>
    <submittedName>
        <fullName evidence="1">Uncharacterized protein</fullName>
    </submittedName>
</protein>
<evidence type="ECO:0000313" key="1">
    <source>
        <dbReference type="EMBL" id="KAL0957615.1"/>
    </source>
</evidence>
<dbReference type="Proteomes" id="UP001556367">
    <property type="component" value="Unassembled WGS sequence"/>
</dbReference>
<keyword evidence="2" id="KW-1185">Reference proteome</keyword>
<organism evidence="1 2">
    <name type="scientific">Hohenbuehelia grisea</name>
    <dbReference type="NCBI Taxonomy" id="104357"/>
    <lineage>
        <taxon>Eukaryota</taxon>
        <taxon>Fungi</taxon>
        <taxon>Dikarya</taxon>
        <taxon>Basidiomycota</taxon>
        <taxon>Agaricomycotina</taxon>
        <taxon>Agaricomycetes</taxon>
        <taxon>Agaricomycetidae</taxon>
        <taxon>Agaricales</taxon>
        <taxon>Pleurotineae</taxon>
        <taxon>Pleurotaceae</taxon>
        <taxon>Hohenbuehelia</taxon>
    </lineage>
</organism>
<accession>A0ABR3JQ96</accession>
<gene>
    <name evidence="1" type="ORF">HGRIS_001397</name>
</gene>
<evidence type="ECO:0000313" key="2">
    <source>
        <dbReference type="Proteomes" id="UP001556367"/>
    </source>
</evidence>